<proteinExistence type="predicted"/>
<accession>A0A133UBG6</accession>
<comment type="caution">
    <text evidence="1">The sequence shown here is derived from an EMBL/GenBank/DDBJ whole genome shotgun (WGS) entry which is preliminary data.</text>
</comment>
<reference evidence="1 2" key="1">
    <citation type="journal article" date="2016" name="Sci. Rep.">
        <title>Metabolic traits of an uncultured archaeal lineage -MSBL1- from brine pools of the Red Sea.</title>
        <authorList>
            <person name="Mwirichia R."/>
            <person name="Alam I."/>
            <person name="Rashid M."/>
            <person name="Vinu M."/>
            <person name="Ba-Alawi W."/>
            <person name="Anthony Kamau A."/>
            <person name="Kamanda Ngugi D."/>
            <person name="Goker M."/>
            <person name="Klenk H.P."/>
            <person name="Bajic V."/>
            <person name="Stingl U."/>
        </authorList>
    </citation>
    <scope>NUCLEOTIDE SEQUENCE [LARGE SCALE GENOMIC DNA]</scope>
    <source>
        <strain evidence="1">SCGC-AAA259A05</strain>
    </source>
</reference>
<protein>
    <submittedName>
        <fullName evidence="1">Uncharacterized protein</fullName>
    </submittedName>
</protein>
<dbReference type="EMBL" id="LHXJ01000007">
    <property type="protein sequence ID" value="KXA91505.1"/>
    <property type="molecule type" value="Genomic_DNA"/>
</dbReference>
<keyword evidence="2" id="KW-1185">Reference proteome</keyword>
<dbReference type="AlphaFoldDB" id="A0A133UBG6"/>
<sequence>MKYCRENDFKPVGKTTFGQKLPEYIATSGGQVRTDDGRPRVWHGIKLVNGVTSVTGVTGV</sequence>
<evidence type="ECO:0000313" key="2">
    <source>
        <dbReference type="Proteomes" id="UP000070163"/>
    </source>
</evidence>
<organism evidence="1 2">
    <name type="scientific">candidate division MSBL1 archaeon SCGC-AAA259A05</name>
    <dbReference type="NCBI Taxonomy" id="1698259"/>
    <lineage>
        <taxon>Archaea</taxon>
        <taxon>Methanobacteriati</taxon>
        <taxon>Methanobacteriota</taxon>
        <taxon>candidate division MSBL1</taxon>
    </lineage>
</organism>
<name>A0A133UBG6_9EURY</name>
<evidence type="ECO:0000313" key="1">
    <source>
        <dbReference type="EMBL" id="KXA91505.1"/>
    </source>
</evidence>
<dbReference type="Proteomes" id="UP000070163">
    <property type="component" value="Unassembled WGS sequence"/>
</dbReference>
<gene>
    <name evidence="1" type="ORF">AKJ57_01035</name>
</gene>